<name>A0A9P0MP60_NEZVI</name>
<feature type="region of interest" description="Disordered" evidence="1">
    <location>
        <begin position="17"/>
        <end position="58"/>
    </location>
</feature>
<dbReference type="Proteomes" id="UP001152798">
    <property type="component" value="Chromosome 5"/>
</dbReference>
<accession>A0A9P0MP60</accession>
<reference evidence="2" key="1">
    <citation type="submission" date="2022-01" db="EMBL/GenBank/DDBJ databases">
        <authorList>
            <person name="King R."/>
        </authorList>
    </citation>
    <scope>NUCLEOTIDE SEQUENCE</scope>
</reference>
<proteinExistence type="predicted"/>
<keyword evidence="3" id="KW-1185">Reference proteome</keyword>
<dbReference type="EMBL" id="OV725081">
    <property type="protein sequence ID" value="CAH1402143.1"/>
    <property type="molecule type" value="Genomic_DNA"/>
</dbReference>
<sequence>MEDDDYSSFDYQGRFRTKKTAGGKGRNRAVKIRGPRAYRSTIDKSRRRRSGRRRKRPKYCPKLRRIYSYCRGCKKKKRSGKKKKRMCCQL</sequence>
<protein>
    <submittedName>
        <fullName evidence="2">Uncharacterized protein</fullName>
    </submittedName>
</protein>
<evidence type="ECO:0000313" key="3">
    <source>
        <dbReference type="Proteomes" id="UP001152798"/>
    </source>
</evidence>
<evidence type="ECO:0000313" key="2">
    <source>
        <dbReference type="EMBL" id="CAH1402143.1"/>
    </source>
</evidence>
<feature type="compositionally biased region" description="Basic residues" evidence="1">
    <location>
        <begin position="45"/>
        <end position="58"/>
    </location>
</feature>
<gene>
    <name evidence="2" type="ORF">NEZAVI_LOCUS11028</name>
</gene>
<organism evidence="2 3">
    <name type="scientific">Nezara viridula</name>
    <name type="common">Southern green stink bug</name>
    <name type="synonym">Cimex viridulus</name>
    <dbReference type="NCBI Taxonomy" id="85310"/>
    <lineage>
        <taxon>Eukaryota</taxon>
        <taxon>Metazoa</taxon>
        <taxon>Ecdysozoa</taxon>
        <taxon>Arthropoda</taxon>
        <taxon>Hexapoda</taxon>
        <taxon>Insecta</taxon>
        <taxon>Pterygota</taxon>
        <taxon>Neoptera</taxon>
        <taxon>Paraneoptera</taxon>
        <taxon>Hemiptera</taxon>
        <taxon>Heteroptera</taxon>
        <taxon>Panheteroptera</taxon>
        <taxon>Pentatomomorpha</taxon>
        <taxon>Pentatomoidea</taxon>
        <taxon>Pentatomidae</taxon>
        <taxon>Pentatominae</taxon>
        <taxon>Nezara</taxon>
    </lineage>
</organism>
<feature type="compositionally biased region" description="Basic residues" evidence="1">
    <location>
        <begin position="17"/>
        <end position="36"/>
    </location>
</feature>
<dbReference type="AlphaFoldDB" id="A0A9P0MP60"/>
<evidence type="ECO:0000256" key="1">
    <source>
        <dbReference type="SAM" id="MobiDB-lite"/>
    </source>
</evidence>